<accession>A0ABM9JZF5</accession>
<comment type="caution">
    <text evidence="1">The sequence shown here is derived from an EMBL/GenBank/DDBJ whole genome shotgun (WGS) entry which is preliminary data.</text>
</comment>
<protein>
    <submittedName>
        <fullName evidence="1">Uncharacterized protein</fullName>
    </submittedName>
</protein>
<proteinExistence type="predicted"/>
<name>A0ABM9JZF5_9RALS</name>
<keyword evidence="2" id="KW-1185">Reference proteome</keyword>
<organism evidence="1 2">
    <name type="scientific">Ralstonia psammae</name>
    <dbReference type="NCBI Taxonomy" id="3058598"/>
    <lineage>
        <taxon>Bacteria</taxon>
        <taxon>Pseudomonadati</taxon>
        <taxon>Pseudomonadota</taxon>
        <taxon>Betaproteobacteria</taxon>
        <taxon>Burkholderiales</taxon>
        <taxon>Burkholderiaceae</taxon>
        <taxon>Ralstonia</taxon>
    </lineage>
</organism>
<evidence type="ECO:0000313" key="1">
    <source>
        <dbReference type="EMBL" id="CAJ0808504.1"/>
    </source>
</evidence>
<reference evidence="1 2" key="1">
    <citation type="submission" date="2023-07" db="EMBL/GenBank/DDBJ databases">
        <authorList>
            <person name="Peeters C."/>
        </authorList>
    </citation>
    <scope>NUCLEOTIDE SEQUENCE [LARGE SCALE GENOMIC DNA]</scope>
    <source>
        <strain evidence="1 2">LMG 19083</strain>
    </source>
</reference>
<sequence>MGALPDPNRVGFARFCLATRSYFTYARTRRTSRMEATWIPVLAAIRIIGI</sequence>
<dbReference type="Proteomes" id="UP001189813">
    <property type="component" value="Unassembled WGS sequence"/>
</dbReference>
<evidence type="ECO:0000313" key="2">
    <source>
        <dbReference type="Proteomes" id="UP001189813"/>
    </source>
</evidence>
<dbReference type="EMBL" id="CATZBU010000020">
    <property type="protein sequence ID" value="CAJ0808504.1"/>
    <property type="molecule type" value="Genomic_DNA"/>
</dbReference>
<gene>
    <name evidence="1" type="ORF">LMG19083_04717</name>
</gene>